<keyword evidence="3 6" id="KW-0378">Hydrolase</keyword>
<evidence type="ECO:0000313" key="7">
    <source>
        <dbReference type="Proteomes" id="UP000315750"/>
    </source>
</evidence>
<dbReference type="GO" id="GO:0006508">
    <property type="term" value="P:proteolysis"/>
    <property type="evidence" value="ECO:0007669"/>
    <property type="project" value="UniProtKB-KW"/>
</dbReference>
<dbReference type="PANTHER" id="PTHR42987">
    <property type="entry name" value="PEPTIDASE S49"/>
    <property type="match status" value="1"/>
</dbReference>
<evidence type="ECO:0000256" key="4">
    <source>
        <dbReference type="ARBA" id="ARBA00022825"/>
    </source>
</evidence>
<evidence type="ECO:0000259" key="5">
    <source>
        <dbReference type="Pfam" id="PF01343"/>
    </source>
</evidence>
<evidence type="ECO:0000256" key="3">
    <source>
        <dbReference type="ARBA" id="ARBA00022801"/>
    </source>
</evidence>
<dbReference type="EMBL" id="CP036278">
    <property type="protein sequence ID" value="QDU56156.1"/>
    <property type="molecule type" value="Genomic_DNA"/>
</dbReference>
<dbReference type="KEGG" id="amuc:Pan181_23600"/>
<dbReference type="Pfam" id="PF01343">
    <property type="entry name" value="Peptidase_S49"/>
    <property type="match status" value="1"/>
</dbReference>
<reference evidence="6 7" key="1">
    <citation type="submission" date="2019-02" db="EMBL/GenBank/DDBJ databases">
        <title>Deep-cultivation of Planctomycetes and their phenomic and genomic characterization uncovers novel biology.</title>
        <authorList>
            <person name="Wiegand S."/>
            <person name="Jogler M."/>
            <person name="Boedeker C."/>
            <person name="Pinto D."/>
            <person name="Vollmers J."/>
            <person name="Rivas-Marin E."/>
            <person name="Kohn T."/>
            <person name="Peeters S.H."/>
            <person name="Heuer A."/>
            <person name="Rast P."/>
            <person name="Oberbeckmann S."/>
            <person name="Bunk B."/>
            <person name="Jeske O."/>
            <person name="Meyerdierks A."/>
            <person name="Storesund J.E."/>
            <person name="Kallscheuer N."/>
            <person name="Luecker S."/>
            <person name="Lage O.M."/>
            <person name="Pohl T."/>
            <person name="Merkel B.J."/>
            <person name="Hornburger P."/>
            <person name="Mueller R.-W."/>
            <person name="Bruemmer F."/>
            <person name="Labrenz M."/>
            <person name="Spormann A.M."/>
            <person name="Op den Camp H."/>
            <person name="Overmann J."/>
            <person name="Amann R."/>
            <person name="Jetten M.S.M."/>
            <person name="Mascher T."/>
            <person name="Medema M.H."/>
            <person name="Devos D.P."/>
            <person name="Kaster A.-K."/>
            <person name="Ovreas L."/>
            <person name="Rohde M."/>
            <person name="Galperin M.Y."/>
            <person name="Jogler C."/>
        </authorList>
    </citation>
    <scope>NUCLEOTIDE SEQUENCE [LARGE SCALE GENOMIC DNA]</scope>
    <source>
        <strain evidence="6 7">Pan181</strain>
    </source>
</reference>
<dbReference type="InterPro" id="IPR002142">
    <property type="entry name" value="Peptidase_S49"/>
</dbReference>
<comment type="similarity">
    <text evidence="1">Belongs to the peptidase S49 family.</text>
</comment>
<sequence>MSPDTILVVTPDIAMALAEGKKLQPAKSTKSNLAGCVPLVGEINRLGAEVVGVAIQHLAYNDDIGEIYLYCDSPGGSAIASSQLAERVAAAAKIKPVHVFADGMLASGAVYVASQATTITATRQTFVGSIGTIMVLADSEKLYERLGVRVIPISTGRFKEVGLPGKKVTAEDIDAIRQLVSTTNEMFLADLARGRNLSVSYVRNELATGAVWSAQQAKERGLIDFIRTWDDFTTELQQRMHTDEVELPSNVAGEPYGELMGKAAADRFKQLCGVTHWHEIQRSPAKMQAYRQHPQLAKHAESFHRIYRASYGEELAAKL</sequence>
<dbReference type="SUPFAM" id="SSF52096">
    <property type="entry name" value="ClpP/crotonase"/>
    <property type="match status" value="1"/>
</dbReference>
<keyword evidence="4" id="KW-0720">Serine protease</keyword>
<dbReference type="Gene3D" id="6.20.330.10">
    <property type="match status" value="1"/>
</dbReference>
<dbReference type="InterPro" id="IPR029045">
    <property type="entry name" value="ClpP/crotonase-like_dom_sf"/>
</dbReference>
<dbReference type="RefSeq" id="WP_197529171.1">
    <property type="nucleotide sequence ID" value="NZ_CP036278.1"/>
</dbReference>
<dbReference type="PANTHER" id="PTHR42987:SF4">
    <property type="entry name" value="PROTEASE SOHB-RELATED"/>
    <property type="match status" value="1"/>
</dbReference>
<evidence type="ECO:0000256" key="2">
    <source>
        <dbReference type="ARBA" id="ARBA00022670"/>
    </source>
</evidence>
<name>A0A518AN74_9BACT</name>
<gene>
    <name evidence="6" type="primary">sppA_2</name>
    <name evidence="6" type="ORF">Pan181_23600</name>
</gene>
<dbReference type="EC" id="3.4.21.-" evidence="6"/>
<dbReference type="InterPro" id="IPR047272">
    <property type="entry name" value="S49_SppA_C"/>
</dbReference>
<keyword evidence="2" id="KW-0645">Protease</keyword>
<feature type="domain" description="Peptidase S49" evidence="5">
    <location>
        <begin position="91"/>
        <end position="239"/>
    </location>
</feature>
<evidence type="ECO:0000256" key="1">
    <source>
        <dbReference type="ARBA" id="ARBA00008683"/>
    </source>
</evidence>
<organism evidence="6 7">
    <name type="scientific">Aeoliella mucimassa</name>
    <dbReference type="NCBI Taxonomy" id="2527972"/>
    <lineage>
        <taxon>Bacteria</taxon>
        <taxon>Pseudomonadati</taxon>
        <taxon>Planctomycetota</taxon>
        <taxon>Planctomycetia</taxon>
        <taxon>Pirellulales</taxon>
        <taxon>Lacipirellulaceae</taxon>
        <taxon>Aeoliella</taxon>
    </lineage>
</organism>
<accession>A0A518AN74</accession>
<dbReference type="Gene3D" id="3.90.226.10">
    <property type="entry name" value="2-enoyl-CoA Hydratase, Chain A, domain 1"/>
    <property type="match status" value="1"/>
</dbReference>
<protein>
    <submittedName>
        <fullName evidence="6">Signal peptide peptidase SppA</fullName>
        <ecNumber evidence="6">3.4.21.-</ecNumber>
    </submittedName>
</protein>
<dbReference type="GO" id="GO:0008236">
    <property type="term" value="F:serine-type peptidase activity"/>
    <property type="evidence" value="ECO:0007669"/>
    <property type="project" value="UniProtKB-KW"/>
</dbReference>
<evidence type="ECO:0000313" key="6">
    <source>
        <dbReference type="EMBL" id="QDU56156.1"/>
    </source>
</evidence>
<dbReference type="AlphaFoldDB" id="A0A518AN74"/>
<proteinExistence type="inferred from homology"/>
<keyword evidence="7" id="KW-1185">Reference proteome</keyword>
<dbReference type="CDD" id="cd07023">
    <property type="entry name" value="S49_Sppa_N_C"/>
    <property type="match status" value="1"/>
</dbReference>
<dbReference type="Proteomes" id="UP000315750">
    <property type="component" value="Chromosome"/>
</dbReference>